<accession>A0A9Q3H8C3</accession>
<keyword evidence="3" id="KW-1185">Reference proteome</keyword>
<dbReference type="Proteomes" id="UP000765509">
    <property type="component" value="Unassembled WGS sequence"/>
</dbReference>
<gene>
    <name evidence="2" type="ORF">O181_034727</name>
</gene>
<comment type="caution">
    <text evidence="2">The sequence shown here is derived from an EMBL/GenBank/DDBJ whole genome shotgun (WGS) entry which is preliminary data.</text>
</comment>
<protein>
    <submittedName>
        <fullName evidence="2">Uncharacterized protein</fullName>
    </submittedName>
</protein>
<feature type="region of interest" description="Disordered" evidence="1">
    <location>
        <begin position="1"/>
        <end position="22"/>
    </location>
</feature>
<organism evidence="2 3">
    <name type="scientific">Austropuccinia psidii MF-1</name>
    <dbReference type="NCBI Taxonomy" id="1389203"/>
    <lineage>
        <taxon>Eukaryota</taxon>
        <taxon>Fungi</taxon>
        <taxon>Dikarya</taxon>
        <taxon>Basidiomycota</taxon>
        <taxon>Pucciniomycotina</taxon>
        <taxon>Pucciniomycetes</taxon>
        <taxon>Pucciniales</taxon>
        <taxon>Sphaerophragmiaceae</taxon>
        <taxon>Austropuccinia</taxon>
    </lineage>
</organism>
<evidence type="ECO:0000313" key="3">
    <source>
        <dbReference type="Proteomes" id="UP000765509"/>
    </source>
</evidence>
<name>A0A9Q3H8C3_9BASI</name>
<reference evidence="2" key="1">
    <citation type="submission" date="2021-03" db="EMBL/GenBank/DDBJ databases">
        <title>Draft genome sequence of rust myrtle Austropuccinia psidii MF-1, a brazilian biotype.</title>
        <authorList>
            <person name="Quecine M.C."/>
            <person name="Pachon D.M.R."/>
            <person name="Bonatelli M.L."/>
            <person name="Correr F.H."/>
            <person name="Franceschini L.M."/>
            <person name="Leite T.F."/>
            <person name="Margarido G.R.A."/>
            <person name="Almeida C.A."/>
            <person name="Ferrarezi J.A."/>
            <person name="Labate C.A."/>
        </authorList>
    </citation>
    <scope>NUCLEOTIDE SEQUENCE</scope>
    <source>
        <strain evidence="2">MF-1</strain>
    </source>
</reference>
<feature type="region of interest" description="Disordered" evidence="1">
    <location>
        <begin position="46"/>
        <end position="76"/>
    </location>
</feature>
<sequence length="76" mass="8820">MEVNSDGQERCRTETDEEEIESGVIDLEVPSPRETNWDEYVGNGEWLNVYDEEKDADFEPDEEEEDDEEEESDGGE</sequence>
<proteinExistence type="predicted"/>
<dbReference type="EMBL" id="AVOT02012872">
    <property type="protein sequence ID" value="MBW0495012.1"/>
    <property type="molecule type" value="Genomic_DNA"/>
</dbReference>
<dbReference type="AlphaFoldDB" id="A0A9Q3H8C3"/>
<evidence type="ECO:0000313" key="2">
    <source>
        <dbReference type="EMBL" id="MBW0495012.1"/>
    </source>
</evidence>
<feature type="compositionally biased region" description="Acidic residues" evidence="1">
    <location>
        <begin position="50"/>
        <end position="76"/>
    </location>
</feature>
<evidence type="ECO:0000256" key="1">
    <source>
        <dbReference type="SAM" id="MobiDB-lite"/>
    </source>
</evidence>